<keyword evidence="3" id="KW-1185">Reference proteome</keyword>
<protein>
    <recommendedName>
        <fullName evidence="4">Lecithin:cholesterol acyltransferase family protein</fullName>
    </recommendedName>
</protein>
<gene>
    <name evidence="2" type="ORF">M9Y10_007229</name>
</gene>
<dbReference type="SUPFAM" id="SSF53474">
    <property type="entry name" value="alpha/beta-Hydrolases"/>
    <property type="match status" value="1"/>
</dbReference>
<dbReference type="EMBL" id="JAPFFF010000013">
    <property type="protein sequence ID" value="KAK8871500.1"/>
    <property type="molecule type" value="Genomic_DNA"/>
</dbReference>
<comment type="caution">
    <text evidence="2">The sequence shown here is derived from an EMBL/GenBank/DDBJ whole genome shotgun (WGS) entry which is preliminary data.</text>
</comment>
<dbReference type="InterPro" id="IPR029058">
    <property type="entry name" value="AB_hydrolase_fold"/>
</dbReference>
<dbReference type="Pfam" id="PF02450">
    <property type="entry name" value="LCAT"/>
    <property type="match status" value="1"/>
</dbReference>
<dbReference type="PANTHER" id="PTHR11440">
    <property type="entry name" value="LECITHIN-CHOLESTEROL ACYLTRANSFERASE-RELATED"/>
    <property type="match status" value="1"/>
</dbReference>
<reference evidence="2 3" key="1">
    <citation type="submission" date="2024-04" db="EMBL/GenBank/DDBJ databases">
        <title>Tritrichomonas musculus Genome.</title>
        <authorList>
            <person name="Alves-Ferreira E."/>
            <person name="Grigg M."/>
            <person name="Lorenzi H."/>
            <person name="Galac M."/>
        </authorList>
    </citation>
    <scope>NUCLEOTIDE SEQUENCE [LARGE SCALE GENOMIC DNA]</scope>
    <source>
        <strain evidence="2 3">EAF2021</strain>
    </source>
</reference>
<evidence type="ECO:0008006" key="4">
    <source>
        <dbReference type="Google" id="ProtNLM"/>
    </source>
</evidence>
<evidence type="ECO:0000313" key="2">
    <source>
        <dbReference type="EMBL" id="KAK8871500.1"/>
    </source>
</evidence>
<organism evidence="2 3">
    <name type="scientific">Tritrichomonas musculus</name>
    <dbReference type="NCBI Taxonomy" id="1915356"/>
    <lineage>
        <taxon>Eukaryota</taxon>
        <taxon>Metamonada</taxon>
        <taxon>Parabasalia</taxon>
        <taxon>Tritrichomonadida</taxon>
        <taxon>Tritrichomonadidae</taxon>
        <taxon>Tritrichomonas</taxon>
    </lineage>
</organism>
<sequence>MQFSLFYFILLLLPIGSIGRKPIMLVPGLMGTQLRGNVTRHPFWYCPKVIDDYVWVNDVLIIPPIHKCLLESLGLQWNNETNQITQKDGVSIGPFDFGGLGAISYADELEETLHIIPTYASFIEVLKSRGYVERESLFGIPFDWRFGMVHPDSFWTQVKELIEEAYTKNDNQKVVLIGHSMGAMFINYFCMTKTTKEWREKYIDSALLVAPSIGGSFLTFTVVLTKTIPYLGFIGELTDSTQKLGGVDIHFPNYEIFGDRTFYTDENGNNYSARELKKALKVEGIYDSDPSISKIFEANEDYISHIPPAFDIPTAIVYNTAVETLAYLDRSKKKFQYSYGPGDMEVNGESFDYLCNKWNTTYQVDCFNVEHVAPTATHGSLMHQNVTYQYLFEHIDNEDWKKLRKN</sequence>
<dbReference type="Gene3D" id="3.40.50.1820">
    <property type="entry name" value="alpha/beta hydrolase"/>
    <property type="match status" value="1"/>
</dbReference>
<evidence type="ECO:0000256" key="1">
    <source>
        <dbReference type="SAM" id="SignalP"/>
    </source>
</evidence>
<dbReference type="InterPro" id="IPR003386">
    <property type="entry name" value="LACT/PDAT_acylTrfase"/>
</dbReference>
<name>A0ABR2J1Q5_9EUKA</name>
<keyword evidence="1" id="KW-0732">Signal</keyword>
<feature type="chain" id="PRO_5046459847" description="Lecithin:cholesterol acyltransferase family protein" evidence="1">
    <location>
        <begin position="20"/>
        <end position="406"/>
    </location>
</feature>
<proteinExistence type="predicted"/>
<evidence type="ECO:0000313" key="3">
    <source>
        <dbReference type="Proteomes" id="UP001470230"/>
    </source>
</evidence>
<accession>A0ABR2J1Q5</accession>
<feature type="signal peptide" evidence="1">
    <location>
        <begin position="1"/>
        <end position="19"/>
    </location>
</feature>
<dbReference type="Proteomes" id="UP001470230">
    <property type="component" value="Unassembled WGS sequence"/>
</dbReference>